<dbReference type="Proteomes" id="UP000050502">
    <property type="component" value="Unassembled WGS sequence"/>
</dbReference>
<feature type="domain" description="Peptidase S54 rhomboid" evidence="8">
    <location>
        <begin position="61"/>
        <end position="216"/>
    </location>
</feature>
<evidence type="ECO:0000313" key="12">
    <source>
        <dbReference type="Proteomes" id="UP000050502"/>
    </source>
</evidence>
<evidence type="ECO:0000256" key="7">
    <source>
        <dbReference type="SAM" id="Phobius"/>
    </source>
</evidence>
<dbReference type="InterPro" id="IPR022764">
    <property type="entry name" value="Peptidase_S54_rhomboid_dom"/>
</dbReference>
<dbReference type="EMBL" id="BBZA01000242">
    <property type="protein sequence ID" value="GAP64291.1"/>
    <property type="molecule type" value="Genomic_DNA"/>
</dbReference>
<dbReference type="PANTHER" id="PTHR43731:SF14">
    <property type="entry name" value="PRESENILIN-ASSOCIATED RHOMBOID-LIKE PROTEIN, MITOCHONDRIAL"/>
    <property type="match status" value="1"/>
</dbReference>
<evidence type="ECO:0000256" key="2">
    <source>
        <dbReference type="ARBA" id="ARBA00009045"/>
    </source>
</evidence>
<sequence length="227" mass="25615">MIPLFDNNPSRRTPWVNYTLILLNVLVFVWEFRLGAALEPTIRQFGLVPAHFWRETGMVRWLPVLTSMFLHGGTVHLLSNVLALWFFGGSVEDRLGHLRYLLFYLLCGVEAALAHLYLNPTSSIPTVGANGAISGVLAAYLIMFPRALVYTLIPLLIWVEVVGIPAVIYFGVWFLSQFFNDFFALSADTLQARGGVAWWAHVGGFGTGIVLVWFFRYMSQWRNAEGD</sequence>
<organism evidence="9 11">
    <name type="scientific">Ardenticatena maritima</name>
    <dbReference type="NCBI Taxonomy" id="872965"/>
    <lineage>
        <taxon>Bacteria</taxon>
        <taxon>Bacillati</taxon>
        <taxon>Chloroflexota</taxon>
        <taxon>Ardenticatenia</taxon>
        <taxon>Ardenticatenales</taxon>
        <taxon>Ardenticatenaceae</taxon>
        <taxon>Ardenticatena</taxon>
    </lineage>
</organism>
<dbReference type="InterPro" id="IPR035952">
    <property type="entry name" value="Rhomboid-like_sf"/>
</dbReference>
<comment type="similarity">
    <text evidence="2">Belongs to the peptidase S54 family.</text>
</comment>
<keyword evidence="11" id="KW-1185">Reference proteome</keyword>
<evidence type="ECO:0000256" key="3">
    <source>
        <dbReference type="ARBA" id="ARBA00022692"/>
    </source>
</evidence>
<dbReference type="EMBL" id="LGKN01000005">
    <property type="protein sequence ID" value="KPL87864.1"/>
    <property type="molecule type" value="Genomic_DNA"/>
</dbReference>
<evidence type="ECO:0000313" key="9">
    <source>
        <dbReference type="EMBL" id="GAP64291.1"/>
    </source>
</evidence>
<dbReference type="RefSeq" id="WP_054493997.1">
    <property type="nucleotide sequence ID" value="NZ_BBZA01000242.1"/>
</dbReference>
<evidence type="ECO:0000313" key="11">
    <source>
        <dbReference type="Proteomes" id="UP000037784"/>
    </source>
</evidence>
<evidence type="ECO:0000256" key="6">
    <source>
        <dbReference type="ARBA" id="ARBA00023136"/>
    </source>
</evidence>
<dbReference type="PANTHER" id="PTHR43731">
    <property type="entry name" value="RHOMBOID PROTEASE"/>
    <property type="match status" value="1"/>
</dbReference>
<keyword evidence="4" id="KW-0378">Hydrolase</keyword>
<dbReference type="OrthoDB" id="9813074at2"/>
<evidence type="ECO:0000259" key="8">
    <source>
        <dbReference type="Pfam" id="PF01694"/>
    </source>
</evidence>
<dbReference type="Proteomes" id="UP000037784">
    <property type="component" value="Unassembled WGS sequence"/>
</dbReference>
<dbReference type="FunFam" id="1.20.1540.10:FF:000027">
    <property type="entry name" value="Rhomboid family intramembrane serine protease"/>
    <property type="match status" value="1"/>
</dbReference>
<gene>
    <name evidence="9" type="ORF">ARMA_2714</name>
    <name evidence="10" type="ORF">SE16_09990</name>
</gene>
<feature type="transmembrane region" description="Helical" evidence="7">
    <location>
        <begin position="100"/>
        <end position="118"/>
    </location>
</feature>
<feature type="transmembrane region" description="Helical" evidence="7">
    <location>
        <begin position="68"/>
        <end position="88"/>
    </location>
</feature>
<dbReference type="GO" id="GO:0016020">
    <property type="term" value="C:membrane"/>
    <property type="evidence" value="ECO:0007669"/>
    <property type="project" value="UniProtKB-SubCell"/>
</dbReference>
<feature type="transmembrane region" description="Helical" evidence="7">
    <location>
        <begin position="124"/>
        <end position="143"/>
    </location>
</feature>
<dbReference type="Gene3D" id="1.20.1540.10">
    <property type="entry name" value="Rhomboid-like"/>
    <property type="match status" value="1"/>
</dbReference>
<comment type="subcellular location">
    <subcellularLocation>
        <location evidence="1">Membrane</location>
        <topology evidence="1">Multi-pass membrane protein</topology>
    </subcellularLocation>
</comment>
<reference evidence="9 11" key="1">
    <citation type="journal article" date="2015" name="Genome Announc.">
        <title>Draft Genome Sequence of a Heterotrophic Facultative Anaerobic Thermophilic Bacterium, Ardenticatena maritima Strain 110ST.</title>
        <authorList>
            <person name="Kawaichi S."/>
            <person name="Yoshida T."/>
            <person name="Sako Y."/>
            <person name="Nakamura R."/>
        </authorList>
    </citation>
    <scope>NUCLEOTIDE SEQUENCE [LARGE SCALE GENOMIC DNA]</scope>
    <source>
        <strain evidence="9 11">110S</strain>
    </source>
</reference>
<protein>
    <recommendedName>
        <fullName evidence="8">Peptidase S54 rhomboid domain-containing protein</fullName>
    </recommendedName>
</protein>
<keyword evidence="6 7" id="KW-0472">Membrane</keyword>
<dbReference type="InParanoid" id="A0A0M8KAM0"/>
<accession>A0A0M8KAM0</accession>
<feature type="transmembrane region" description="Helical" evidence="7">
    <location>
        <begin position="12"/>
        <end position="30"/>
    </location>
</feature>
<evidence type="ECO:0000256" key="4">
    <source>
        <dbReference type="ARBA" id="ARBA00022801"/>
    </source>
</evidence>
<dbReference type="SUPFAM" id="SSF144091">
    <property type="entry name" value="Rhomboid-like"/>
    <property type="match status" value="1"/>
</dbReference>
<proteinExistence type="inferred from homology"/>
<dbReference type="STRING" id="872965.SE16_09990"/>
<keyword evidence="5 7" id="KW-1133">Transmembrane helix</keyword>
<comment type="caution">
    <text evidence="9">The sequence shown here is derived from an EMBL/GenBank/DDBJ whole genome shotgun (WGS) entry which is preliminary data.</text>
</comment>
<dbReference type="Pfam" id="PF01694">
    <property type="entry name" value="Rhomboid"/>
    <property type="match status" value="1"/>
</dbReference>
<dbReference type="AlphaFoldDB" id="A0A0M8KAM0"/>
<name>A0A0M8KAM0_9CHLR</name>
<reference evidence="10 12" key="2">
    <citation type="submission" date="2015-07" db="EMBL/GenBank/DDBJ databases">
        <title>Whole genome sequence of Ardenticatena maritima DSM 23922.</title>
        <authorList>
            <person name="Hemp J."/>
            <person name="Ward L.M."/>
            <person name="Pace L.A."/>
            <person name="Fischer W.W."/>
        </authorList>
    </citation>
    <scope>NUCLEOTIDE SEQUENCE [LARGE SCALE GENOMIC DNA]</scope>
    <source>
        <strain evidence="10 12">110S</strain>
    </source>
</reference>
<evidence type="ECO:0000313" key="10">
    <source>
        <dbReference type="EMBL" id="KPL87864.1"/>
    </source>
</evidence>
<reference evidence="11" key="3">
    <citation type="submission" date="2015-08" db="EMBL/GenBank/DDBJ databases">
        <title>Draft Genome Sequence of a Heterotrophic Facultative Anaerobic Bacterium Ardenticatena maritima Strain 110S.</title>
        <authorList>
            <person name="Kawaichi S."/>
            <person name="Yoshida T."/>
            <person name="Sako Y."/>
            <person name="Nakamura R."/>
        </authorList>
    </citation>
    <scope>NUCLEOTIDE SEQUENCE [LARGE SCALE GENOMIC DNA]</scope>
    <source>
        <strain evidence="11">110S</strain>
    </source>
</reference>
<keyword evidence="3 7" id="KW-0812">Transmembrane</keyword>
<dbReference type="GO" id="GO:0004252">
    <property type="term" value="F:serine-type endopeptidase activity"/>
    <property type="evidence" value="ECO:0007669"/>
    <property type="project" value="InterPro"/>
</dbReference>
<feature type="transmembrane region" description="Helical" evidence="7">
    <location>
        <begin position="196"/>
        <end position="215"/>
    </location>
</feature>
<feature type="transmembrane region" description="Helical" evidence="7">
    <location>
        <begin position="155"/>
        <end position="176"/>
    </location>
</feature>
<dbReference type="InterPro" id="IPR050925">
    <property type="entry name" value="Rhomboid_protease_S54"/>
</dbReference>
<evidence type="ECO:0000256" key="5">
    <source>
        <dbReference type="ARBA" id="ARBA00022989"/>
    </source>
</evidence>
<evidence type="ECO:0000256" key="1">
    <source>
        <dbReference type="ARBA" id="ARBA00004141"/>
    </source>
</evidence>